<evidence type="ECO:0000313" key="11">
    <source>
        <dbReference type="EMBL" id="KAG5574558.1"/>
    </source>
</evidence>
<evidence type="ECO:0000256" key="3">
    <source>
        <dbReference type="ARBA" id="ARBA00022741"/>
    </source>
</evidence>
<dbReference type="PANTHER" id="PTHR47972:SF22">
    <property type="entry name" value="KINESIN-LIKE PROTEIN KIN-14A-RELATED"/>
    <property type="match status" value="1"/>
</dbReference>
<accession>A0A9J5WI82</accession>
<evidence type="ECO:0000256" key="5">
    <source>
        <dbReference type="ARBA" id="ARBA00023054"/>
    </source>
</evidence>
<evidence type="ECO:0000259" key="10">
    <source>
        <dbReference type="PROSITE" id="PS50067"/>
    </source>
</evidence>
<evidence type="ECO:0000256" key="8">
    <source>
        <dbReference type="SAM" id="Coils"/>
    </source>
</evidence>
<dbReference type="GO" id="GO:0005874">
    <property type="term" value="C:microtubule"/>
    <property type="evidence" value="ECO:0007669"/>
    <property type="project" value="UniProtKB-KW"/>
</dbReference>
<dbReference type="GO" id="GO:0007018">
    <property type="term" value="P:microtubule-based movement"/>
    <property type="evidence" value="ECO:0007669"/>
    <property type="project" value="InterPro"/>
</dbReference>
<keyword evidence="2" id="KW-0493">Microtubule</keyword>
<comment type="caution">
    <text evidence="11">The sequence shown here is derived from an EMBL/GenBank/DDBJ whole genome shotgun (WGS) entry which is preliminary data.</text>
</comment>
<dbReference type="InterPro" id="IPR001752">
    <property type="entry name" value="Kinesin_motor_dom"/>
</dbReference>
<keyword evidence="5 8" id="KW-0175">Coiled coil</keyword>
<evidence type="ECO:0000256" key="6">
    <source>
        <dbReference type="ARBA" id="ARBA00023175"/>
    </source>
</evidence>
<proteinExistence type="inferred from homology"/>
<dbReference type="GO" id="GO:0005524">
    <property type="term" value="F:ATP binding"/>
    <property type="evidence" value="ECO:0007669"/>
    <property type="project" value="UniProtKB-UniRule"/>
</dbReference>
<evidence type="ECO:0000256" key="9">
    <source>
        <dbReference type="SAM" id="MobiDB-lite"/>
    </source>
</evidence>
<dbReference type="FunFam" id="3.40.850.10:FF:000058">
    <property type="entry name" value="kinesin-like protein KIN-14B isoform X1"/>
    <property type="match status" value="1"/>
</dbReference>
<dbReference type="EMBL" id="JACXVP010000011">
    <property type="protein sequence ID" value="KAG5574558.1"/>
    <property type="molecule type" value="Genomic_DNA"/>
</dbReference>
<keyword evidence="12" id="KW-1185">Reference proteome</keyword>
<evidence type="ECO:0000256" key="2">
    <source>
        <dbReference type="ARBA" id="ARBA00022701"/>
    </source>
</evidence>
<evidence type="ECO:0000256" key="7">
    <source>
        <dbReference type="PROSITE-ProRule" id="PRU00283"/>
    </source>
</evidence>
<dbReference type="GO" id="GO:0009904">
    <property type="term" value="P:chloroplast accumulation movement"/>
    <property type="evidence" value="ECO:0007669"/>
    <property type="project" value="UniProtKB-ARBA"/>
</dbReference>
<gene>
    <name evidence="11" type="ORF">H5410_054692</name>
</gene>
<dbReference type="SMART" id="SM00129">
    <property type="entry name" value="KISc"/>
    <property type="match status" value="1"/>
</dbReference>
<dbReference type="GO" id="GO:0005829">
    <property type="term" value="C:cytosol"/>
    <property type="evidence" value="ECO:0007669"/>
    <property type="project" value="UniProtKB-ARBA"/>
</dbReference>
<keyword evidence="6 7" id="KW-0505">Motor protein</keyword>
<feature type="binding site" evidence="7">
    <location>
        <begin position="227"/>
        <end position="234"/>
    </location>
    <ligand>
        <name>ATP</name>
        <dbReference type="ChEBI" id="CHEBI:30616"/>
    </ligand>
</feature>
<evidence type="ECO:0000313" key="12">
    <source>
        <dbReference type="Proteomes" id="UP000824120"/>
    </source>
</evidence>
<feature type="compositionally biased region" description="Polar residues" evidence="9">
    <location>
        <begin position="1"/>
        <end position="13"/>
    </location>
</feature>
<feature type="compositionally biased region" description="Low complexity" evidence="9">
    <location>
        <begin position="870"/>
        <end position="886"/>
    </location>
</feature>
<feature type="coiled-coil region" evidence="8">
    <location>
        <begin position="66"/>
        <end position="93"/>
    </location>
</feature>
<name>A0A9J5WI82_SOLCO</name>
<feature type="region of interest" description="Disordered" evidence="9">
    <location>
        <begin position="868"/>
        <end position="890"/>
    </location>
</feature>
<dbReference type="PRINTS" id="PR00380">
    <property type="entry name" value="KINESINHEAVY"/>
</dbReference>
<comment type="similarity">
    <text evidence="1">Belongs to the TRAFAC class myosin-kinesin ATPase superfamily. Kinesin family. KIN-14 subfamily.</text>
</comment>
<evidence type="ECO:0000256" key="1">
    <source>
        <dbReference type="ARBA" id="ARBA00010899"/>
    </source>
</evidence>
<feature type="region of interest" description="Disordered" evidence="9">
    <location>
        <begin position="1"/>
        <end position="36"/>
    </location>
</feature>
<dbReference type="GO" id="GO:0009903">
    <property type="term" value="P:chloroplast avoidance movement"/>
    <property type="evidence" value="ECO:0007669"/>
    <property type="project" value="UniProtKB-ARBA"/>
</dbReference>
<dbReference type="GO" id="GO:0031022">
    <property type="term" value="P:nuclear migration along microfilament"/>
    <property type="evidence" value="ECO:0007669"/>
    <property type="project" value="UniProtKB-ARBA"/>
</dbReference>
<dbReference type="InterPro" id="IPR027640">
    <property type="entry name" value="Kinesin-like_fam"/>
</dbReference>
<dbReference type="GO" id="GO:0005886">
    <property type="term" value="C:plasma membrane"/>
    <property type="evidence" value="ECO:0007669"/>
    <property type="project" value="UniProtKB-ARBA"/>
</dbReference>
<sequence>MAEQKSNSNNNRWSWDVPGFQPRKSPEHEEYQRPPPLARRYSISAAAASAVVPHSELSKYGLNSKLLKLKDKLKLVREDYSELRQEASDLQEYSNAKLDRVTRYLGVLADRTRKLDEAALETEARLSPLISEKKRLFNDLLTAQGSIKVFCRVRPLFEDEGPSIVEFPDDVTVRINTADDSVANPKKDFELDRVYGPHVGQVELFSDVQPFVQSAFDGYNVAIFAYGQAHSGKTHTMEGSNHDRGLYARCFEELFDLSNSDATSTSKFNFSVSISELHNEQIRDLLIHSGTDLPKARMGSLDCFVELLQERVENPMDFGRVLKFAFQNRGSDGSKFRVSHLIVTVHIHYTNLITGETSYSKLSLVDLAGSESTIEEDSGEHATELLHVMKSLSALGDVLNSLTSKKNIVPYGNSMLTKILADSLGESAKTLLIVNVCPNASNLSETLSSLNFSARARNATLSLGNRDTIKKWRDIANDTRKELYDKEKEITDLKQEIVGLKQELKQANDQGVLLFNEVQKAWKVSSTLQSDLKAENIMITDKLKIEKDQNTQIRNQVAQLLQLEQEQKLQLQQRDSTIQMLQAKLQALESQLNEAVRASEARLKDGSDLRSADQTGLKATRDDIDSASVTKRLEEELLKRDALIEKLHEENEKLFDRLTEKASLAGSTQVSSPLPKAPTTQNRETGRCILLIDYAFSGFPIVFSVFSWLLTASCIVGDRNDINVKGRATDVLALPSSTDKPDGTVALVKSGGEKVKTTPAGEYLTSALNEFDPDQYDSLAAISDGANKLLMLVLAAVIKAGASREHEILAEIRDAVFAFIRKMEPKRVMDTMLVSRVRILYIRSLLARSPELQSIKVSPVERFLEKANYSGQSRSSSRGSSPGRSPMHYDSSRNALVDEHIQGFKVNLKPEKKSKLSSVVLKIRGIDQDIQRQQVTGGKLREITEEAKSFAVGNRGLAALFVHTPAGELQRQIRNWLAENFDFLSVTDDTVGGATGQLELLSTAIMDGWMAGLGAAMPPSTDALGQLLSEYAKRVYNSQLQYLKDIADTLSTEVAEDSIHVAKLHSALESVNHKRRKILQQIRSDMTMLTLEDGSSPVRNPSTAAEDARLASLISLDGILKLVKDVLRQSSVNTLSKSRKKALLASLDELAERMPSLLAIDHPCAQRHIDEARHAVELIPEEDDRLHENVHASRPPANVGLGGETDVTQWNVLQFNTGSTSPFIVKCGANSNSELVVKADAQVEEPKGGEIVRVVPRPPVLENLSLDEMKQLFTQLPQSLSLLALAKTADGTRARYSRLYRTLAGKVPALKDLVDELEKGGVLKDVKS</sequence>
<keyword evidence="4 7" id="KW-0067">ATP-binding</keyword>
<dbReference type="PROSITE" id="PS00411">
    <property type="entry name" value="KINESIN_MOTOR_1"/>
    <property type="match status" value="1"/>
</dbReference>
<dbReference type="PANTHER" id="PTHR47972">
    <property type="entry name" value="KINESIN-LIKE PROTEIN KLP-3"/>
    <property type="match status" value="1"/>
</dbReference>
<reference evidence="11 12" key="1">
    <citation type="submission" date="2020-09" db="EMBL/GenBank/DDBJ databases">
        <title>De no assembly of potato wild relative species, Solanum commersonii.</title>
        <authorList>
            <person name="Cho K."/>
        </authorList>
    </citation>
    <scope>NUCLEOTIDE SEQUENCE [LARGE SCALE GENOMIC DNA]</scope>
    <source>
        <strain evidence="11">LZ3.2</strain>
        <tissue evidence="11">Leaf</tissue>
    </source>
</reference>
<dbReference type="GO" id="GO:0008017">
    <property type="term" value="F:microtubule binding"/>
    <property type="evidence" value="ECO:0007669"/>
    <property type="project" value="InterPro"/>
</dbReference>
<dbReference type="SUPFAM" id="SSF52540">
    <property type="entry name" value="P-loop containing nucleoside triphosphate hydrolases"/>
    <property type="match status" value="1"/>
</dbReference>
<dbReference type="InterPro" id="IPR027417">
    <property type="entry name" value="P-loop_NTPase"/>
</dbReference>
<feature type="coiled-coil region" evidence="8">
    <location>
        <begin position="546"/>
        <end position="598"/>
    </location>
</feature>
<organism evidence="11 12">
    <name type="scientific">Solanum commersonii</name>
    <name type="common">Commerson's wild potato</name>
    <name type="synonym">Commerson's nightshade</name>
    <dbReference type="NCBI Taxonomy" id="4109"/>
    <lineage>
        <taxon>Eukaryota</taxon>
        <taxon>Viridiplantae</taxon>
        <taxon>Streptophyta</taxon>
        <taxon>Embryophyta</taxon>
        <taxon>Tracheophyta</taxon>
        <taxon>Spermatophyta</taxon>
        <taxon>Magnoliopsida</taxon>
        <taxon>eudicotyledons</taxon>
        <taxon>Gunneridae</taxon>
        <taxon>Pentapetalae</taxon>
        <taxon>asterids</taxon>
        <taxon>lamiids</taxon>
        <taxon>Solanales</taxon>
        <taxon>Solanaceae</taxon>
        <taxon>Solanoideae</taxon>
        <taxon>Solaneae</taxon>
        <taxon>Solanum</taxon>
    </lineage>
</organism>
<evidence type="ECO:0000256" key="4">
    <source>
        <dbReference type="ARBA" id="ARBA00022840"/>
    </source>
</evidence>
<dbReference type="Pfam" id="PF00225">
    <property type="entry name" value="Kinesin"/>
    <property type="match status" value="1"/>
</dbReference>
<dbReference type="Proteomes" id="UP000824120">
    <property type="component" value="Chromosome 11"/>
</dbReference>
<dbReference type="Gene3D" id="3.40.850.10">
    <property type="entry name" value="Kinesin motor domain"/>
    <property type="match status" value="1"/>
</dbReference>
<dbReference type="GO" id="GO:0003777">
    <property type="term" value="F:microtubule motor activity"/>
    <property type="evidence" value="ECO:0007669"/>
    <property type="project" value="InterPro"/>
</dbReference>
<dbReference type="InterPro" id="IPR036961">
    <property type="entry name" value="Kinesin_motor_dom_sf"/>
</dbReference>
<feature type="domain" description="Kinesin motor" evidence="10">
    <location>
        <begin position="146"/>
        <end position="459"/>
    </location>
</feature>
<feature type="coiled-coil region" evidence="8">
    <location>
        <begin position="476"/>
        <end position="510"/>
    </location>
</feature>
<dbReference type="PROSITE" id="PS50067">
    <property type="entry name" value="KINESIN_MOTOR_2"/>
    <property type="match status" value="1"/>
</dbReference>
<keyword evidence="3 7" id="KW-0547">Nucleotide-binding</keyword>
<protein>
    <recommendedName>
        <fullName evidence="10">Kinesin motor domain-containing protein</fullName>
    </recommendedName>
</protein>
<dbReference type="OrthoDB" id="3176171at2759"/>
<dbReference type="InterPro" id="IPR019821">
    <property type="entry name" value="Kinesin_motor_CS"/>
</dbReference>